<dbReference type="Pfam" id="PF00072">
    <property type="entry name" value="Response_reg"/>
    <property type="match status" value="1"/>
</dbReference>
<dbReference type="InterPro" id="IPR050595">
    <property type="entry name" value="Bact_response_regulator"/>
</dbReference>
<dbReference type="EMBL" id="FMJB01000046">
    <property type="protein sequence ID" value="SCM67504.1"/>
    <property type="molecule type" value="Genomic_DNA"/>
</dbReference>
<proteinExistence type="predicted"/>
<dbReference type="InterPro" id="IPR001789">
    <property type="entry name" value="Sig_transdc_resp-reg_receiver"/>
</dbReference>
<gene>
    <name evidence="5" type="ORF">KARMA_1703</name>
</gene>
<dbReference type="GO" id="GO:0000160">
    <property type="term" value="P:phosphorelay signal transduction system"/>
    <property type="evidence" value="ECO:0007669"/>
    <property type="project" value="UniProtKB-KW"/>
</dbReference>
<dbReference type="PROSITE" id="PS50110">
    <property type="entry name" value="RESPONSE_REGULATORY"/>
    <property type="match status" value="1"/>
</dbReference>
<sequence length="126" mass="13710">MARLLLCDDDPMYSLALSALLGDWGHSVKTTETAQEALDHLASHTVDLAILDVVMPGGGGVSLLHQIKDLYPNLPTIVCTGRDFLFETPLMEIGMEKADEKIKKTIDPADLLAVINRLLKQAKKVG</sequence>
<evidence type="ECO:0000313" key="6">
    <source>
        <dbReference type="Proteomes" id="UP000184085"/>
    </source>
</evidence>
<dbReference type="SUPFAM" id="SSF52172">
    <property type="entry name" value="CheY-like"/>
    <property type="match status" value="1"/>
</dbReference>
<dbReference type="SMART" id="SM00448">
    <property type="entry name" value="REC"/>
    <property type="match status" value="1"/>
</dbReference>
<accession>A0A1M4N0E0</accession>
<evidence type="ECO:0000259" key="4">
    <source>
        <dbReference type="PROSITE" id="PS50110"/>
    </source>
</evidence>
<dbReference type="RefSeq" id="WP_072706133.1">
    <property type="nucleotide sequence ID" value="NZ_FMJB01000046.1"/>
</dbReference>
<evidence type="ECO:0000256" key="2">
    <source>
        <dbReference type="ARBA" id="ARBA00023012"/>
    </source>
</evidence>
<dbReference type="InterPro" id="IPR011006">
    <property type="entry name" value="CheY-like_superfamily"/>
</dbReference>
<evidence type="ECO:0000313" key="5">
    <source>
        <dbReference type="EMBL" id="SCM67504.1"/>
    </source>
</evidence>
<feature type="domain" description="Response regulatory" evidence="4">
    <location>
        <begin position="3"/>
        <end position="119"/>
    </location>
</feature>
<keyword evidence="1 3" id="KW-0597">Phosphoprotein</keyword>
<name>A0A1M4N0E0_9RHOB</name>
<dbReference type="CDD" id="cd00156">
    <property type="entry name" value="REC"/>
    <property type="match status" value="1"/>
</dbReference>
<dbReference type="AlphaFoldDB" id="A0A1M4N0E0"/>
<evidence type="ECO:0000256" key="1">
    <source>
        <dbReference type="ARBA" id="ARBA00022553"/>
    </source>
</evidence>
<organism evidence="5 6">
    <name type="scientific">Donghicola eburneus</name>
    <dbReference type="NCBI Taxonomy" id="393278"/>
    <lineage>
        <taxon>Bacteria</taxon>
        <taxon>Pseudomonadati</taxon>
        <taxon>Pseudomonadota</taxon>
        <taxon>Alphaproteobacteria</taxon>
        <taxon>Rhodobacterales</taxon>
        <taxon>Roseobacteraceae</taxon>
        <taxon>Donghicola</taxon>
    </lineage>
</organism>
<protein>
    <submittedName>
        <fullName evidence="5">Putative regulator</fullName>
    </submittedName>
</protein>
<dbReference type="Gene3D" id="3.40.50.2300">
    <property type="match status" value="1"/>
</dbReference>
<dbReference type="PANTHER" id="PTHR44591:SF14">
    <property type="entry name" value="PROTEIN PILG"/>
    <property type="match status" value="1"/>
</dbReference>
<dbReference type="Proteomes" id="UP000184085">
    <property type="component" value="Unassembled WGS sequence"/>
</dbReference>
<reference evidence="6" key="1">
    <citation type="submission" date="2016-09" db="EMBL/GenBank/DDBJ databases">
        <authorList>
            <person name="Wibberg D."/>
        </authorList>
    </citation>
    <scope>NUCLEOTIDE SEQUENCE [LARGE SCALE GENOMIC DNA]</scope>
</reference>
<feature type="modified residue" description="4-aspartylphosphate" evidence="3">
    <location>
        <position position="52"/>
    </location>
</feature>
<evidence type="ECO:0000256" key="3">
    <source>
        <dbReference type="PROSITE-ProRule" id="PRU00169"/>
    </source>
</evidence>
<keyword evidence="6" id="KW-1185">Reference proteome</keyword>
<keyword evidence="2" id="KW-0902">Two-component regulatory system</keyword>
<dbReference type="PANTHER" id="PTHR44591">
    <property type="entry name" value="STRESS RESPONSE REGULATOR PROTEIN 1"/>
    <property type="match status" value="1"/>
</dbReference>